<dbReference type="Proteomes" id="UP000543579">
    <property type="component" value="Unassembled WGS sequence"/>
</dbReference>
<comment type="caution">
    <text evidence="2">The sequence shown here is derived from an EMBL/GenBank/DDBJ whole genome shotgun (WGS) entry which is preliminary data.</text>
</comment>
<accession>A0A7W5CFE8</accession>
<name>A0A7W5CFE8_9MICO</name>
<proteinExistence type="predicted"/>
<dbReference type="RefSeq" id="WP_183418166.1">
    <property type="nucleotide sequence ID" value="NZ_JACHXY010000001.1"/>
</dbReference>
<reference evidence="2 3" key="1">
    <citation type="submission" date="2020-08" db="EMBL/GenBank/DDBJ databases">
        <title>Genomic Encyclopedia of Type Strains, Phase III (KMG-III): the genomes of soil and plant-associated and newly described type strains.</title>
        <authorList>
            <person name="Whitman W."/>
        </authorList>
    </citation>
    <scope>NUCLEOTIDE SEQUENCE [LARGE SCALE GENOMIC DNA]</scope>
    <source>
        <strain evidence="2 3">CECT 8356</strain>
    </source>
</reference>
<gene>
    <name evidence="2" type="ORF">FHS07_000321</name>
</gene>
<evidence type="ECO:0000256" key="1">
    <source>
        <dbReference type="SAM" id="MobiDB-lite"/>
    </source>
</evidence>
<dbReference type="EMBL" id="JACHXY010000001">
    <property type="protein sequence ID" value="MBB3156637.1"/>
    <property type="molecule type" value="Genomic_DNA"/>
</dbReference>
<sequence length="81" mass="8790">MISRSPFGPPARRPEHLADENGAIRAADEIAELNRLAAAEWIWRHDANVTVDALLARIAEVGTDVATAEALAGRLPTRRAH</sequence>
<protein>
    <submittedName>
        <fullName evidence="2">Uncharacterized protein</fullName>
    </submittedName>
</protein>
<organism evidence="2 3">
    <name type="scientific">Microbacterium proteolyticum</name>
    <dbReference type="NCBI Taxonomy" id="1572644"/>
    <lineage>
        <taxon>Bacteria</taxon>
        <taxon>Bacillati</taxon>
        <taxon>Actinomycetota</taxon>
        <taxon>Actinomycetes</taxon>
        <taxon>Micrococcales</taxon>
        <taxon>Microbacteriaceae</taxon>
        <taxon>Microbacterium</taxon>
    </lineage>
</organism>
<feature type="region of interest" description="Disordered" evidence="1">
    <location>
        <begin position="1"/>
        <end position="20"/>
    </location>
</feature>
<evidence type="ECO:0000313" key="2">
    <source>
        <dbReference type="EMBL" id="MBB3156637.1"/>
    </source>
</evidence>
<dbReference type="AlphaFoldDB" id="A0A7W5CFE8"/>
<evidence type="ECO:0000313" key="3">
    <source>
        <dbReference type="Proteomes" id="UP000543579"/>
    </source>
</evidence>